<dbReference type="PANTHER" id="PTHR28037">
    <property type="entry name" value="ALCOHOL O-ACETYLTRANSFERASE 1-RELATED"/>
    <property type="match status" value="1"/>
</dbReference>
<protein>
    <recommendedName>
        <fullName evidence="3">Alcohol acetyltransferase</fullName>
    </recommendedName>
</protein>
<dbReference type="InterPro" id="IPR010828">
    <property type="entry name" value="Atf2/Sli1-like"/>
</dbReference>
<accession>A0A9P7UPJ2</accession>
<dbReference type="Proteomes" id="UP001049176">
    <property type="component" value="Chromosome 7"/>
</dbReference>
<dbReference type="Pfam" id="PF07247">
    <property type="entry name" value="AATase"/>
    <property type="match status" value="1"/>
</dbReference>
<organism evidence="1 2">
    <name type="scientific">Marasmius oreades</name>
    <name type="common">fairy-ring Marasmius</name>
    <dbReference type="NCBI Taxonomy" id="181124"/>
    <lineage>
        <taxon>Eukaryota</taxon>
        <taxon>Fungi</taxon>
        <taxon>Dikarya</taxon>
        <taxon>Basidiomycota</taxon>
        <taxon>Agaricomycotina</taxon>
        <taxon>Agaricomycetes</taxon>
        <taxon>Agaricomycetidae</taxon>
        <taxon>Agaricales</taxon>
        <taxon>Marasmiineae</taxon>
        <taxon>Marasmiaceae</taxon>
        <taxon>Marasmius</taxon>
    </lineage>
</organism>
<evidence type="ECO:0008006" key="3">
    <source>
        <dbReference type="Google" id="ProtNLM"/>
    </source>
</evidence>
<dbReference type="GO" id="GO:0008080">
    <property type="term" value="F:N-acetyltransferase activity"/>
    <property type="evidence" value="ECO:0007669"/>
    <property type="project" value="TreeGrafter"/>
</dbReference>
<dbReference type="KEGG" id="more:E1B28_010770"/>
<evidence type="ECO:0000313" key="1">
    <source>
        <dbReference type="EMBL" id="KAG7089060.1"/>
    </source>
</evidence>
<reference evidence="1" key="1">
    <citation type="journal article" date="2021" name="Genome Biol. Evol.">
        <title>The assembled and annotated genome of the fairy-ring fungus Marasmius oreades.</title>
        <authorList>
            <person name="Hiltunen M."/>
            <person name="Ament-Velasquez S.L."/>
            <person name="Johannesson H."/>
        </authorList>
    </citation>
    <scope>NUCLEOTIDE SEQUENCE</scope>
    <source>
        <strain evidence="1">03SP1</strain>
    </source>
</reference>
<dbReference type="RefSeq" id="XP_043005530.1">
    <property type="nucleotide sequence ID" value="XM_043155748.1"/>
</dbReference>
<comment type="caution">
    <text evidence="1">The sequence shown here is derived from an EMBL/GenBank/DDBJ whole genome shotgun (WGS) entry which is preliminary data.</text>
</comment>
<dbReference type="InterPro" id="IPR052058">
    <property type="entry name" value="Alcohol_O-acetyltransferase"/>
</dbReference>
<sequence length="496" mass="55745">MDARVIRPVGCTGSFNTSRHNLGLCRCVVFTARYVAHKTFLESDSLKSVVASALVAVINQHPMLRVGIAGEDTNNPVYVDLESIDLQRVIEWREVEFLDDEEYNNYLIRSIESQHDKLWEDLVHRPGWKIIVHRNIGGAGLGIVDLDISFAFHHAIGDGQSALIFHRDFSRALNGAATTASPDLEGHILHFSSTAILPGPMESIIPFTLSWNYFLKVILSELWKNLAPSWFTPKLSTIPWTGERITLDPYKTNIRLFHISPKNVGTLLTGCRENGTTLTPLFHALTAASLSSRLPIAAAATFQTSTPISLRQFTNESEFDRKNTMHCLVTDHEYVFDPHLISKLRTLMNSKTESSTESESLIWQLAVDLRRSLKGKVASLPHDDQLSLVRYISDWKRFWMDKIGERREDSWSCSNPGSLKASDVGGGRWQMKRMVFTQGALPMGSAFEINVAGVENEGVWVTVSWQETVVETSLMECVVEDLRGWIDSFGENGTFF</sequence>
<dbReference type="EMBL" id="CM032187">
    <property type="protein sequence ID" value="KAG7089060.1"/>
    <property type="molecule type" value="Genomic_DNA"/>
</dbReference>
<dbReference type="OrthoDB" id="2150604at2759"/>
<dbReference type="GeneID" id="66079845"/>
<dbReference type="PANTHER" id="PTHR28037:SF1">
    <property type="entry name" value="ALCOHOL O-ACETYLTRANSFERASE 1-RELATED"/>
    <property type="match status" value="1"/>
</dbReference>
<dbReference type="SUPFAM" id="SSF52777">
    <property type="entry name" value="CoA-dependent acyltransferases"/>
    <property type="match status" value="1"/>
</dbReference>
<dbReference type="AlphaFoldDB" id="A0A9P7UPJ2"/>
<evidence type="ECO:0000313" key="2">
    <source>
        <dbReference type="Proteomes" id="UP001049176"/>
    </source>
</evidence>
<dbReference type="Gene3D" id="3.30.559.10">
    <property type="entry name" value="Chloramphenicol acetyltransferase-like domain"/>
    <property type="match status" value="1"/>
</dbReference>
<name>A0A9P7UPJ2_9AGAR</name>
<dbReference type="InterPro" id="IPR023213">
    <property type="entry name" value="CAT-like_dom_sf"/>
</dbReference>
<gene>
    <name evidence="1" type="ORF">E1B28_010770</name>
</gene>
<keyword evidence="2" id="KW-1185">Reference proteome</keyword>
<proteinExistence type="predicted"/>